<dbReference type="STRING" id="767434.Fraau_2192"/>
<feature type="compositionally biased region" description="Gly residues" evidence="1">
    <location>
        <begin position="152"/>
        <end position="167"/>
    </location>
</feature>
<evidence type="ECO:0000256" key="2">
    <source>
        <dbReference type="SAM" id="SignalP"/>
    </source>
</evidence>
<keyword evidence="2" id="KW-0732">Signal</keyword>
<dbReference type="PROSITE" id="PS51257">
    <property type="entry name" value="PROKAR_LIPOPROTEIN"/>
    <property type="match status" value="1"/>
</dbReference>
<keyword evidence="4" id="KW-1185">Reference proteome</keyword>
<evidence type="ECO:0000313" key="4">
    <source>
        <dbReference type="Proteomes" id="UP000005234"/>
    </source>
</evidence>
<dbReference type="HOGENOM" id="CLU_137378_0_0_6"/>
<evidence type="ECO:0000313" key="3">
    <source>
        <dbReference type="EMBL" id="AFC86574.1"/>
    </source>
</evidence>
<dbReference type="Proteomes" id="UP000005234">
    <property type="component" value="Chromosome"/>
</dbReference>
<name>H8L4L9_FRAAD</name>
<feature type="signal peptide" evidence="2">
    <location>
        <begin position="1"/>
        <end position="24"/>
    </location>
</feature>
<dbReference type="EMBL" id="CP003350">
    <property type="protein sequence ID" value="AFC86574.1"/>
    <property type="molecule type" value="Genomic_DNA"/>
</dbReference>
<accession>H8L4L9</accession>
<proteinExistence type="predicted"/>
<feature type="region of interest" description="Disordered" evidence="1">
    <location>
        <begin position="141"/>
        <end position="167"/>
    </location>
</feature>
<evidence type="ECO:0000256" key="1">
    <source>
        <dbReference type="SAM" id="MobiDB-lite"/>
    </source>
</evidence>
<dbReference type="RefSeq" id="WP_014403577.1">
    <property type="nucleotide sequence ID" value="NC_017033.1"/>
</dbReference>
<protein>
    <submittedName>
        <fullName evidence="3">Uncharacterized protein</fullName>
    </submittedName>
</protein>
<reference evidence="3" key="1">
    <citation type="submission" date="2012-02" db="EMBL/GenBank/DDBJ databases">
        <title>The complete genome of Frateuria aurantia DSM 6220.</title>
        <authorList>
            <consortium name="US DOE Joint Genome Institute (JGI-PGF)"/>
            <person name="Lucas S."/>
            <person name="Copeland A."/>
            <person name="Lapidus A."/>
            <person name="Glavina del Rio T."/>
            <person name="Dalin E."/>
            <person name="Tice H."/>
            <person name="Bruce D."/>
            <person name="Goodwin L."/>
            <person name="Pitluck S."/>
            <person name="Peters L."/>
            <person name="Ovchinnikova G."/>
            <person name="Teshima H."/>
            <person name="Kyrpides N."/>
            <person name="Mavromatis K."/>
            <person name="Ivanova N."/>
            <person name="Brettin T."/>
            <person name="Detter J.C."/>
            <person name="Han C."/>
            <person name="Larimer F."/>
            <person name="Land M."/>
            <person name="Hauser L."/>
            <person name="Markowitz V."/>
            <person name="Cheng J.-F."/>
            <person name="Hugenholtz P."/>
            <person name="Woyke T."/>
            <person name="Wu D."/>
            <person name="Brambilla E."/>
            <person name="Klenk H.-P."/>
            <person name="Eisen J.A."/>
        </authorList>
    </citation>
    <scope>NUCLEOTIDE SEQUENCE</scope>
    <source>
        <strain evidence="3">DSM 6220</strain>
    </source>
</reference>
<dbReference type="AlphaFoldDB" id="H8L4L9"/>
<dbReference type="KEGG" id="fau:Fraau_2192"/>
<feature type="chain" id="PRO_5003614909" evidence="2">
    <location>
        <begin position="25"/>
        <end position="167"/>
    </location>
</feature>
<sequence length="167" mass="18126">MSRITKMLARCMPALLVLSTLLLAGCHFGGKKPQVLTSTMKDQFDLTIQAYKNNQFELDGAVLSALDLGSHFAYLKEQGQLPKSVLLERSDDSKIRKRHLEYLARLVLDYHFTGYYDDGGQLRRVDPVGTKARQLEDYHAPVHAESSQGSGMSAGGGGGAPGAPGGM</sequence>
<gene>
    <name evidence="3" type="ordered locus">Fraau_2192</name>
</gene>
<dbReference type="eggNOG" id="ENOG5030CHS">
    <property type="taxonomic scope" value="Bacteria"/>
</dbReference>
<organism evidence="3 4">
    <name type="scientific">Frateuria aurantia (strain ATCC 33424 / DSM 6220 / KCTC 2777 / LMG 1558 / NBRC 3245 / NCIMB 13370)</name>
    <name type="common">Acetobacter aurantius</name>
    <dbReference type="NCBI Taxonomy" id="767434"/>
    <lineage>
        <taxon>Bacteria</taxon>
        <taxon>Pseudomonadati</taxon>
        <taxon>Pseudomonadota</taxon>
        <taxon>Gammaproteobacteria</taxon>
        <taxon>Lysobacterales</taxon>
        <taxon>Rhodanobacteraceae</taxon>
        <taxon>Frateuria</taxon>
    </lineage>
</organism>